<accession>A0AAV5TAS5</accession>
<reference evidence="1" key="1">
    <citation type="submission" date="2023-10" db="EMBL/GenBank/DDBJ databases">
        <title>Genome assembly of Pristionchus species.</title>
        <authorList>
            <person name="Yoshida K."/>
            <person name="Sommer R.J."/>
        </authorList>
    </citation>
    <scope>NUCLEOTIDE SEQUENCE</scope>
    <source>
        <strain evidence="1">RS0144</strain>
    </source>
</reference>
<dbReference type="EMBL" id="BTSX01000003">
    <property type="protein sequence ID" value="GMS90854.1"/>
    <property type="molecule type" value="Genomic_DNA"/>
</dbReference>
<proteinExistence type="predicted"/>
<protein>
    <submittedName>
        <fullName evidence="1">Uncharacterized protein</fullName>
    </submittedName>
</protein>
<dbReference type="Proteomes" id="UP001432027">
    <property type="component" value="Unassembled WGS sequence"/>
</dbReference>
<organism evidence="1 2">
    <name type="scientific">Pristionchus entomophagus</name>
    <dbReference type="NCBI Taxonomy" id="358040"/>
    <lineage>
        <taxon>Eukaryota</taxon>
        <taxon>Metazoa</taxon>
        <taxon>Ecdysozoa</taxon>
        <taxon>Nematoda</taxon>
        <taxon>Chromadorea</taxon>
        <taxon>Rhabditida</taxon>
        <taxon>Rhabditina</taxon>
        <taxon>Diplogasteromorpha</taxon>
        <taxon>Diplogasteroidea</taxon>
        <taxon>Neodiplogasteridae</taxon>
        <taxon>Pristionchus</taxon>
    </lineage>
</organism>
<sequence length="677" mass="71618">MESESIGVLHVGVSQSLFQHSNSSLVLSQDGLHSLEITDQLLHISRSSLHGRAHAHAGGHGGSGGGGGSRKRVTIVIGSDARLIPADPLELGSGSLLARTHRSVHAVAIVSGPKFNLIPDQHGVGSFGRWLANRGTSGGGGRGRTRRGLRLLRRLLLLLWLLTGVDDDAHVVVADHSPSGRGLLLLLLRGSGRGRVGGRRLLLVGGGRGRGLDLGRELREDVGLLDGLDLGLAAGRGRLRIYGHVVGRRVASIGELLGAEGWDQRASVRIETDLPQIGLARHEELQDVDDALRSELVHSIDFVLHRGHAALAHPADGALRFARGVRVDVVHVGRIVIQLVVANGAVALRLQIEQAGVLVVQREEHAVGGVQLLLDHRVVQVVGISQGVESLGSLGESSGDDSSSTIEDGPLRLETLVAHSLLQDLSRVRVEDANLLVLAGGHEAGAVPVEGDRPDHIGMAVDLEDDLARAHVPHQDLVLASGSQQDIGCSRMPCESVDALLVPAQLDHRLGDVLAQAALGDQPHLGGRVLRAGGDDVVVEGRPGDLEARRLVSIHEGIVLVDSADLQDGDDHEGSSGASVDQGDKLGIDVAEERVPRDLGDLEIGHAVLVLDRLAEDMPELGLTHDLSHGCRGRWDAPAGMSFRFLLSLLFAHSPAGQIDCADRRESKAETTVKRVK</sequence>
<evidence type="ECO:0000313" key="2">
    <source>
        <dbReference type="Proteomes" id="UP001432027"/>
    </source>
</evidence>
<dbReference type="AlphaFoldDB" id="A0AAV5TAS5"/>
<comment type="caution">
    <text evidence="1">The sequence shown here is derived from an EMBL/GenBank/DDBJ whole genome shotgun (WGS) entry which is preliminary data.</text>
</comment>
<feature type="non-terminal residue" evidence="1">
    <location>
        <position position="677"/>
    </location>
</feature>
<evidence type="ECO:0000313" key="1">
    <source>
        <dbReference type="EMBL" id="GMS90854.1"/>
    </source>
</evidence>
<keyword evidence="2" id="KW-1185">Reference proteome</keyword>
<gene>
    <name evidence="1" type="ORF">PENTCL1PPCAC_13029</name>
</gene>
<name>A0AAV5TAS5_9BILA</name>